<keyword evidence="5" id="KW-1185">Reference proteome</keyword>
<feature type="domain" description="Tlde1" evidence="3">
    <location>
        <begin position="395"/>
        <end position="500"/>
    </location>
</feature>
<feature type="transmembrane region" description="Helical" evidence="2">
    <location>
        <begin position="27"/>
        <end position="49"/>
    </location>
</feature>
<evidence type="ECO:0000313" key="5">
    <source>
        <dbReference type="Proteomes" id="UP000282195"/>
    </source>
</evidence>
<feature type="region of interest" description="Disordered" evidence="1">
    <location>
        <begin position="216"/>
        <end position="250"/>
    </location>
</feature>
<dbReference type="Proteomes" id="UP000282195">
    <property type="component" value="Chromosome"/>
</dbReference>
<evidence type="ECO:0000256" key="2">
    <source>
        <dbReference type="SAM" id="Phobius"/>
    </source>
</evidence>
<dbReference type="KEGG" id="rjg:CCGE525_07910"/>
<keyword evidence="2" id="KW-0472">Membrane</keyword>
<feature type="compositionally biased region" description="Basic and acidic residues" evidence="1">
    <location>
        <begin position="400"/>
        <end position="416"/>
    </location>
</feature>
<feature type="region of interest" description="Disordered" evidence="1">
    <location>
        <begin position="1"/>
        <end position="29"/>
    </location>
</feature>
<accession>A0A387FHJ0</accession>
<reference evidence="4 5" key="1">
    <citation type="submission" date="2018-10" db="EMBL/GenBank/DDBJ databases">
        <title>Rhizobium etli, R. leguminosarum and a new Rhizobium genospecies from Phaseolus dumosus.</title>
        <authorList>
            <person name="Ramirez-Puebla S.T."/>
            <person name="Rogel-Hernandez M.A."/>
            <person name="Guerrero G."/>
            <person name="Ormeno-Orrillo E."/>
            <person name="Martinez-Romero J.C."/>
            <person name="Negrete-Yankelevich S."/>
            <person name="Martinez-Romero E."/>
        </authorList>
    </citation>
    <scope>NUCLEOTIDE SEQUENCE [LARGE SCALE GENOMIC DNA]</scope>
    <source>
        <strain evidence="4 5">CCGE525</strain>
    </source>
</reference>
<dbReference type="Pfam" id="PF10908">
    <property type="entry name" value="Tlde1_dom"/>
    <property type="match status" value="1"/>
</dbReference>
<feature type="region of interest" description="Disordered" evidence="1">
    <location>
        <begin position="400"/>
        <end position="419"/>
    </location>
</feature>
<evidence type="ECO:0000256" key="1">
    <source>
        <dbReference type="SAM" id="MobiDB-lite"/>
    </source>
</evidence>
<dbReference type="InterPro" id="IPR021225">
    <property type="entry name" value="Tlde1_dom"/>
</dbReference>
<protein>
    <submittedName>
        <fullName evidence="4">DUF2778 domain-containing protein</fullName>
    </submittedName>
</protein>
<organism evidence="4 5">
    <name type="scientific">Rhizobium jaguaris</name>
    <dbReference type="NCBI Taxonomy" id="1312183"/>
    <lineage>
        <taxon>Bacteria</taxon>
        <taxon>Pseudomonadati</taxon>
        <taxon>Pseudomonadota</taxon>
        <taxon>Alphaproteobacteria</taxon>
        <taxon>Hyphomicrobiales</taxon>
        <taxon>Rhizobiaceae</taxon>
        <taxon>Rhizobium/Agrobacterium group</taxon>
        <taxon>Rhizobium</taxon>
    </lineage>
</organism>
<feature type="compositionally biased region" description="Polar residues" evidence="1">
    <location>
        <begin position="263"/>
        <end position="272"/>
    </location>
</feature>
<sequence length="513" mass="53039">MAFATETFGDINSRSGQSSRRKKSPGLSPGTVVTGVAVVVSAWVAATLITTQSMVLSLPGADISSRDLLTPKASAFIVPQEHVLHPARLASQTVPMGGRIRVSSTSADAEKQEAIARSKAILARGLVKQQLASALSQQASDLARAQTASAVAKNDAPVLPATVAHQDDAAALPLTNAGKSVGQSNIAGTAVSITASTASMPQPAEIALSKPSIQAAGPNTAALDHPGKDSLPIAPSASDAPPTEMASAAPPAGTIDRAVAESLATSASSDPASQPFDIIPMPRPDQTSATDSAGSSDAGTIDLADAEDASVVEELPSVVPLPRPAHVVARASASTQDATDETGTPPTHALAYANPDEEVKQSRPLLNPFAALSPRGGTAIYDISAKTVYLPSGERLEAHSGLGHMRDNPHYVDRKNTGPTPPETYNLTYRESLFHGVQALRLTPANGARVYGRDGLLAHTYMLRGARGGDSNGCVVFRDYSRFLAAFKRGEIKRLQVVARLSSAPSNSNVASR</sequence>
<gene>
    <name evidence="4" type="ORF">CCGE525_07910</name>
</gene>
<dbReference type="RefSeq" id="WP_120703804.1">
    <property type="nucleotide sequence ID" value="NZ_CP032694.1"/>
</dbReference>
<feature type="region of interest" description="Disordered" evidence="1">
    <location>
        <begin position="262"/>
        <end position="298"/>
    </location>
</feature>
<evidence type="ECO:0000313" key="4">
    <source>
        <dbReference type="EMBL" id="AYG58740.1"/>
    </source>
</evidence>
<name>A0A387FHJ0_9HYPH</name>
<dbReference type="OrthoDB" id="9816088at2"/>
<evidence type="ECO:0000259" key="3">
    <source>
        <dbReference type="Pfam" id="PF10908"/>
    </source>
</evidence>
<dbReference type="AlphaFoldDB" id="A0A387FHJ0"/>
<feature type="compositionally biased region" description="Low complexity" evidence="1">
    <location>
        <begin position="287"/>
        <end position="298"/>
    </location>
</feature>
<keyword evidence="2" id="KW-1133">Transmembrane helix</keyword>
<proteinExistence type="predicted"/>
<keyword evidence="2" id="KW-0812">Transmembrane</keyword>
<dbReference type="EMBL" id="CP032694">
    <property type="protein sequence ID" value="AYG58740.1"/>
    <property type="molecule type" value="Genomic_DNA"/>
</dbReference>